<dbReference type="Proteomes" id="UP000237271">
    <property type="component" value="Unassembled WGS sequence"/>
</dbReference>
<dbReference type="GO" id="GO:0000479">
    <property type="term" value="P:endonucleolytic cleavage of tricistronic rRNA transcript (SSU-rRNA, 5.8S rRNA, LSU-rRNA)"/>
    <property type="evidence" value="ECO:0007669"/>
    <property type="project" value="TreeGrafter"/>
</dbReference>
<feature type="compositionally biased region" description="Low complexity" evidence="1">
    <location>
        <begin position="38"/>
        <end position="52"/>
    </location>
</feature>
<sequence length="186" mass="19713">MLPACGTTNKKHKTGRHESKTLLARRSGGKVEGRRSSVRSTGSSIGSMSLSGQKAARLQRQKHLRDNKREELLLQRRFGLGGCEAHRNIFVVVGDSHYFFGRLSALATISGAPVPDRGGNITHQSSVGDCGPASQHKQKLCVIDCGCNLLVALDAAKVADVVVFVLSVHNGADGGLSEEGVKIVSA</sequence>
<evidence type="ECO:0000313" key="3">
    <source>
        <dbReference type="Proteomes" id="UP000237271"/>
    </source>
</evidence>
<proteinExistence type="predicted"/>
<protein>
    <submittedName>
        <fullName evidence="2">Pre-rRNA-processing protein TSR1</fullName>
    </submittedName>
</protein>
<comment type="caution">
    <text evidence="2">The sequence shown here is derived from an EMBL/GenBank/DDBJ whole genome shotgun (WGS) entry which is preliminary data.</text>
</comment>
<dbReference type="PANTHER" id="PTHR12858">
    <property type="entry name" value="RIBOSOME BIOGENESIS PROTEIN"/>
    <property type="match status" value="1"/>
</dbReference>
<dbReference type="GO" id="GO:0000462">
    <property type="term" value="P:maturation of SSU-rRNA from tricistronic rRNA transcript (SSU-rRNA, 5.8S rRNA, LSU-rRNA)"/>
    <property type="evidence" value="ECO:0007669"/>
    <property type="project" value="TreeGrafter"/>
</dbReference>
<dbReference type="OrthoDB" id="119302at2759"/>
<evidence type="ECO:0000313" key="2">
    <source>
        <dbReference type="EMBL" id="POM79698.1"/>
    </source>
</evidence>
<feature type="non-terminal residue" evidence="2">
    <location>
        <position position="186"/>
    </location>
</feature>
<dbReference type="GO" id="GO:0005525">
    <property type="term" value="F:GTP binding"/>
    <property type="evidence" value="ECO:0007669"/>
    <property type="project" value="TreeGrafter"/>
</dbReference>
<dbReference type="GO" id="GO:0030688">
    <property type="term" value="C:preribosome, small subunit precursor"/>
    <property type="evidence" value="ECO:0007669"/>
    <property type="project" value="TreeGrafter"/>
</dbReference>
<evidence type="ECO:0000256" key="1">
    <source>
        <dbReference type="SAM" id="MobiDB-lite"/>
    </source>
</evidence>
<dbReference type="InterPro" id="IPR039761">
    <property type="entry name" value="Bms1/Tsr1"/>
</dbReference>
<reference evidence="2 3" key="1">
    <citation type="journal article" date="2017" name="Genome Biol. Evol.">
        <title>Phytophthora megakarya and P. palmivora, closely related causal agents of cacao black pod rot, underwent increases in genome sizes and gene numbers by different mechanisms.</title>
        <authorList>
            <person name="Ali S.S."/>
            <person name="Shao J."/>
            <person name="Lary D.J."/>
            <person name="Kronmiller B."/>
            <person name="Shen D."/>
            <person name="Strem M.D."/>
            <person name="Amoako-Attah I."/>
            <person name="Akrofi A.Y."/>
            <person name="Begoude B.A."/>
            <person name="Ten Hoopen G.M."/>
            <person name="Coulibaly K."/>
            <person name="Kebe B.I."/>
            <person name="Melnick R.L."/>
            <person name="Guiltinan M.J."/>
            <person name="Tyler B.M."/>
            <person name="Meinhardt L.W."/>
            <person name="Bailey B.A."/>
        </authorList>
    </citation>
    <scope>NUCLEOTIDE SEQUENCE [LARGE SCALE GENOMIC DNA]</scope>
    <source>
        <strain evidence="3">sbr112.9</strain>
    </source>
</reference>
<gene>
    <name evidence="2" type="ORF">PHPALM_2564</name>
</gene>
<dbReference type="GO" id="GO:0003924">
    <property type="term" value="F:GTPase activity"/>
    <property type="evidence" value="ECO:0007669"/>
    <property type="project" value="TreeGrafter"/>
</dbReference>
<dbReference type="EMBL" id="NCKW01001125">
    <property type="protein sequence ID" value="POM79698.1"/>
    <property type="molecule type" value="Genomic_DNA"/>
</dbReference>
<accession>A0A2P4YPH1</accession>
<feature type="region of interest" description="Disordered" evidence="1">
    <location>
        <begin position="1"/>
        <end position="55"/>
    </location>
</feature>
<keyword evidence="3" id="KW-1185">Reference proteome</keyword>
<name>A0A2P4YPH1_9STRA</name>
<dbReference type="GO" id="GO:0034511">
    <property type="term" value="F:U3 snoRNA binding"/>
    <property type="evidence" value="ECO:0007669"/>
    <property type="project" value="TreeGrafter"/>
</dbReference>
<dbReference type="AlphaFoldDB" id="A0A2P4YPH1"/>
<organism evidence="2 3">
    <name type="scientific">Phytophthora palmivora</name>
    <dbReference type="NCBI Taxonomy" id="4796"/>
    <lineage>
        <taxon>Eukaryota</taxon>
        <taxon>Sar</taxon>
        <taxon>Stramenopiles</taxon>
        <taxon>Oomycota</taxon>
        <taxon>Peronosporomycetes</taxon>
        <taxon>Peronosporales</taxon>
        <taxon>Peronosporaceae</taxon>
        <taxon>Phytophthora</taxon>
    </lineage>
</organism>
<dbReference type="PANTHER" id="PTHR12858:SF1">
    <property type="entry name" value="PRE-RRNA-PROCESSING PROTEIN TSR1 HOMOLOG"/>
    <property type="match status" value="1"/>
</dbReference>